<dbReference type="EMBL" id="JABFAB010000005">
    <property type="protein sequence ID" value="MBA0648736.1"/>
    <property type="molecule type" value="Genomic_DNA"/>
</dbReference>
<name>A0A7J8UDZ6_9ROSI</name>
<keyword evidence="3" id="KW-1185">Reference proteome</keyword>
<sequence>MAFESVAPFHVDSLGEGDIGVEINSINNELERRYSIVVGLMVHILGKASLNQVGFECHELDTNFFLFIFEDKNDVKEVLKVFYSVSEFDMRDSDFEASFSEHGFMGLKAILKVDKPVTRGFKLIMQGKPDLFIILKYESASKICYACGCLGHFSNARRLIEEIKRQKRYGCELHASPISSETPNPGTYKRKRTDPLSALILKRKESWIKCSGTLPNDLFKDDDNETPEENEEENTDDEVHMSSQVGHDIDGDNQTRKLQLEPQEH</sequence>
<feature type="non-terminal residue" evidence="2">
    <location>
        <position position="1"/>
    </location>
</feature>
<accession>A0A7J8UDZ6</accession>
<evidence type="ECO:0008006" key="4">
    <source>
        <dbReference type="Google" id="ProtNLM"/>
    </source>
</evidence>
<dbReference type="OrthoDB" id="1751967at2759"/>
<gene>
    <name evidence="2" type="ORF">Goklo_016400</name>
</gene>
<protein>
    <recommendedName>
        <fullName evidence="4">Zinc knuckle CX2CX4HX4C domain-containing protein</fullName>
    </recommendedName>
</protein>
<evidence type="ECO:0000313" key="3">
    <source>
        <dbReference type="Proteomes" id="UP000593573"/>
    </source>
</evidence>
<feature type="region of interest" description="Disordered" evidence="1">
    <location>
        <begin position="218"/>
        <end position="265"/>
    </location>
</feature>
<feature type="compositionally biased region" description="Acidic residues" evidence="1">
    <location>
        <begin position="220"/>
        <end position="236"/>
    </location>
</feature>
<reference evidence="2 3" key="1">
    <citation type="journal article" date="2019" name="Genome Biol. Evol.">
        <title>Insights into the evolution of the New World diploid cottons (Gossypium, subgenus Houzingenia) based on genome sequencing.</title>
        <authorList>
            <person name="Grover C.E."/>
            <person name="Arick M.A. 2nd"/>
            <person name="Thrash A."/>
            <person name="Conover J.L."/>
            <person name="Sanders W.S."/>
            <person name="Peterson D.G."/>
            <person name="Frelichowski J.E."/>
            <person name="Scheffler J.A."/>
            <person name="Scheffler B.E."/>
            <person name="Wendel J.F."/>
        </authorList>
    </citation>
    <scope>NUCLEOTIDE SEQUENCE [LARGE SCALE GENOMIC DNA]</scope>
    <source>
        <strain evidence="2">57</strain>
        <tissue evidence="2">Leaf</tissue>
    </source>
</reference>
<evidence type="ECO:0000256" key="1">
    <source>
        <dbReference type="SAM" id="MobiDB-lite"/>
    </source>
</evidence>
<comment type="caution">
    <text evidence="2">The sequence shown here is derived from an EMBL/GenBank/DDBJ whole genome shotgun (WGS) entry which is preliminary data.</text>
</comment>
<organism evidence="2 3">
    <name type="scientific">Gossypium klotzschianum</name>
    <dbReference type="NCBI Taxonomy" id="34286"/>
    <lineage>
        <taxon>Eukaryota</taxon>
        <taxon>Viridiplantae</taxon>
        <taxon>Streptophyta</taxon>
        <taxon>Embryophyta</taxon>
        <taxon>Tracheophyta</taxon>
        <taxon>Spermatophyta</taxon>
        <taxon>Magnoliopsida</taxon>
        <taxon>eudicotyledons</taxon>
        <taxon>Gunneridae</taxon>
        <taxon>Pentapetalae</taxon>
        <taxon>rosids</taxon>
        <taxon>malvids</taxon>
        <taxon>Malvales</taxon>
        <taxon>Malvaceae</taxon>
        <taxon>Malvoideae</taxon>
        <taxon>Gossypium</taxon>
    </lineage>
</organism>
<evidence type="ECO:0000313" key="2">
    <source>
        <dbReference type="EMBL" id="MBA0648736.1"/>
    </source>
</evidence>
<dbReference type="AlphaFoldDB" id="A0A7J8UDZ6"/>
<proteinExistence type="predicted"/>
<dbReference type="Proteomes" id="UP000593573">
    <property type="component" value="Unassembled WGS sequence"/>
</dbReference>
<feature type="compositionally biased region" description="Basic and acidic residues" evidence="1">
    <location>
        <begin position="247"/>
        <end position="265"/>
    </location>
</feature>